<dbReference type="InterPro" id="IPR036116">
    <property type="entry name" value="FN3_sf"/>
</dbReference>
<dbReference type="SUPFAM" id="SSF48726">
    <property type="entry name" value="Immunoglobulin"/>
    <property type="match status" value="6"/>
</dbReference>
<name>A0A087UKR5_STEMI</name>
<feature type="domain" description="Fibronectin type-III" evidence="8">
    <location>
        <begin position="631"/>
        <end position="734"/>
    </location>
</feature>
<dbReference type="PROSITE" id="PS50835">
    <property type="entry name" value="IG_LIKE"/>
    <property type="match status" value="6"/>
</dbReference>
<organism evidence="9 10">
    <name type="scientific">Stegodyphus mimosarum</name>
    <name type="common">African social velvet spider</name>
    <dbReference type="NCBI Taxonomy" id="407821"/>
    <lineage>
        <taxon>Eukaryota</taxon>
        <taxon>Metazoa</taxon>
        <taxon>Ecdysozoa</taxon>
        <taxon>Arthropoda</taxon>
        <taxon>Chelicerata</taxon>
        <taxon>Arachnida</taxon>
        <taxon>Araneae</taxon>
        <taxon>Araneomorphae</taxon>
        <taxon>Entelegynae</taxon>
        <taxon>Eresoidea</taxon>
        <taxon>Eresidae</taxon>
        <taxon>Stegodyphus</taxon>
    </lineage>
</organism>
<feature type="domain" description="Ig-like" evidence="7">
    <location>
        <begin position="252"/>
        <end position="334"/>
    </location>
</feature>
<keyword evidence="4" id="KW-1015">Disulfide bond</keyword>
<dbReference type="OrthoDB" id="3666223at2759"/>
<dbReference type="OMA" id="ENAFICK"/>
<evidence type="ECO:0000256" key="4">
    <source>
        <dbReference type="ARBA" id="ARBA00023157"/>
    </source>
</evidence>
<evidence type="ECO:0000313" key="10">
    <source>
        <dbReference type="Proteomes" id="UP000054359"/>
    </source>
</evidence>
<dbReference type="Pfam" id="PF00041">
    <property type="entry name" value="fn3"/>
    <property type="match status" value="1"/>
</dbReference>
<dbReference type="GO" id="GO:0016020">
    <property type="term" value="C:membrane"/>
    <property type="evidence" value="ECO:0007669"/>
    <property type="project" value="UniProtKB-SubCell"/>
</dbReference>
<evidence type="ECO:0000256" key="1">
    <source>
        <dbReference type="ARBA" id="ARBA00004370"/>
    </source>
</evidence>
<dbReference type="Proteomes" id="UP000054359">
    <property type="component" value="Unassembled WGS sequence"/>
</dbReference>
<dbReference type="InterPro" id="IPR003598">
    <property type="entry name" value="Ig_sub2"/>
</dbReference>
<dbReference type="PANTHER" id="PTHR44170">
    <property type="entry name" value="PROTEIN SIDEKICK"/>
    <property type="match status" value="1"/>
</dbReference>
<feature type="domain" description="Ig-like" evidence="7">
    <location>
        <begin position="155"/>
        <end position="220"/>
    </location>
</feature>
<dbReference type="GO" id="GO:0030154">
    <property type="term" value="P:cell differentiation"/>
    <property type="evidence" value="ECO:0007669"/>
    <property type="project" value="UniProtKB-ARBA"/>
</dbReference>
<feature type="non-terminal residue" evidence="9">
    <location>
        <position position="838"/>
    </location>
</feature>
<proteinExistence type="predicted"/>
<feature type="domain" description="Ig-like" evidence="7">
    <location>
        <begin position="436"/>
        <end position="518"/>
    </location>
</feature>
<dbReference type="Pfam" id="PF13927">
    <property type="entry name" value="Ig_3"/>
    <property type="match status" value="3"/>
</dbReference>
<evidence type="ECO:0000256" key="2">
    <source>
        <dbReference type="ARBA" id="ARBA00022737"/>
    </source>
</evidence>
<dbReference type="InterPro" id="IPR013098">
    <property type="entry name" value="Ig_I-set"/>
</dbReference>
<dbReference type="GO" id="GO:0009653">
    <property type="term" value="P:anatomical structure morphogenesis"/>
    <property type="evidence" value="ECO:0007669"/>
    <property type="project" value="UniProtKB-ARBA"/>
</dbReference>
<gene>
    <name evidence="9" type="ORF">X975_22368</name>
</gene>
<keyword evidence="10" id="KW-1185">Reference proteome</keyword>
<dbReference type="GO" id="GO:0098609">
    <property type="term" value="P:cell-cell adhesion"/>
    <property type="evidence" value="ECO:0007669"/>
    <property type="project" value="TreeGrafter"/>
</dbReference>
<dbReference type="SMART" id="SM00408">
    <property type="entry name" value="IGc2"/>
    <property type="match status" value="5"/>
</dbReference>
<keyword evidence="5" id="KW-0325">Glycoprotein</keyword>
<feature type="domain" description="Ig-like" evidence="7">
    <location>
        <begin position="339"/>
        <end position="433"/>
    </location>
</feature>
<evidence type="ECO:0000259" key="8">
    <source>
        <dbReference type="PROSITE" id="PS50853"/>
    </source>
</evidence>
<dbReference type="InterPro" id="IPR013783">
    <property type="entry name" value="Ig-like_fold"/>
</dbReference>
<evidence type="ECO:0000256" key="6">
    <source>
        <dbReference type="ARBA" id="ARBA00023319"/>
    </source>
</evidence>
<keyword evidence="6" id="KW-0393">Immunoglobulin domain</keyword>
<evidence type="ECO:0000256" key="3">
    <source>
        <dbReference type="ARBA" id="ARBA00023136"/>
    </source>
</evidence>
<feature type="domain" description="Ig-like" evidence="7">
    <location>
        <begin position="38"/>
        <end position="139"/>
    </location>
</feature>
<dbReference type="Gene3D" id="2.60.40.10">
    <property type="entry name" value="Immunoglobulins"/>
    <property type="match status" value="8"/>
</dbReference>
<dbReference type="STRING" id="407821.A0A087UKR5"/>
<dbReference type="EMBL" id="KK120283">
    <property type="protein sequence ID" value="KFM77954.1"/>
    <property type="molecule type" value="Genomic_DNA"/>
</dbReference>
<dbReference type="Pfam" id="PF07679">
    <property type="entry name" value="I-set"/>
    <property type="match status" value="2"/>
</dbReference>
<evidence type="ECO:0000256" key="5">
    <source>
        <dbReference type="ARBA" id="ARBA00023180"/>
    </source>
</evidence>
<dbReference type="PROSITE" id="PS50853">
    <property type="entry name" value="FN3"/>
    <property type="match status" value="2"/>
</dbReference>
<dbReference type="SMART" id="SM00060">
    <property type="entry name" value="FN3"/>
    <property type="match status" value="2"/>
</dbReference>
<sequence>MAYICEVSKQNLHQIIITERDIDYGILVLDKEKIPRGPYFIQEPQPVIFDPRGRKQVNDVSLKCIAGGYPTPIYKWYREEFKNDELVSHLVDPLTDSRYTQTDGTLIISDPQQNMDRGNYHCSAENKYGVIISKTVQLSFGYIGEFNKKRSPDHGKENWGKSVSCDPPQHYPRVNYYWSRNNFPNFVEEDQRVFVSYDGNIYFSSLEKVDAARYSCSVQSIISPSGRNGPFFELYVEPASSGQKLLFPNNFPKAFPDAPLAGDDVRLECVAYGYPVPAYNWTRKGLTNELPQGASLHSYNRVLILPKVRVEDVGDYVCTASNGLESTAKSVPLRIQAKPEFTIPLENKVVDKGSTVVWTCEAFGKPDVTYNWLKNGKLLQRENFDISDSSRYRIYNNVLSIDNVIERDEGMYQCKATNHLGSSYSSAQLRVITLKPTFTKYPLDSEMFAAEGGNITIPCRPEAAPFPSFTWKRENYGLSSVGRIRILANGYLHINPVRREDEGRYTCIAKNQYGSDYSEGLLIVLSLPQLLDAPLPRVMAVVNDSAELPCRASSRRYVEDDTLDLAYIWLQNGLRIDMEKQHQFTVGSYPGYLRIYNITLAEAGTYHCIVKTAVGRITQSTELVVYGPPGAPGAVLAEDLTATSGRIHWSDGSPNGDPIKAYTIEGRTNHNSTWVVLKEIVEKYKIRPESGRREIELFNVLSPWSKYSFRVSAINSLGKGEPSDPSPIYNTDKDVPHVAPSNVGGGGGKAGSLTITWDPLPPQEWNAPEIWYNVSYKPANSDAKFQELSLKSWHNIGLFVINVGEENYYKPYLVKVQAINSIGPGPYSEEVEIYSAEN</sequence>
<reference evidence="9 10" key="1">
    <citation type="submission" date="2013-11" db="EMBL/GenBank/DDBJ databases">
        <title>Genome sequencing of Stegodyphus mimosarum.</title>
        <authorList>
            <person name="Bechsgaard J."/>
        </authorList>
    </citation>
    <scope>NUCLEOTIDE SEQUENCE [LARGE SCALE GENOMIC DNA]</scope>
</reference>
<dbReference type="SMART" id="SM00409">
    <property type="entry name" value="IG"/>
    <property type="match status" value="6"/>
</dbReference>
<feature type="domain" description="Ig-like" evidence="7">
    <location>
        <begin position="528"/>
        <end position="624"/>
    </location>
</feature>
<evidence type="ECO:0000259" key="7">
    <source>
        <dbReference type="PROSITE" id="PS50835"/>
    </source>
</evidence>
<dbReference type="AlphaFoldDB" id="A0A087UKR5"/>
<dbReference type="InterPro" id="IPR003961">
    <property type="entry name" value="FN3_dom"/>
</dbReference>
<comment type="subcellular location">
    <subcellularLocation>
        <location evidence="1">Membrane</location>
    </subcellularLocation>
</comment>
<dbReference type="SUPFAM" id="SSF49265">
    <property type="entry name" value="Fibronectin type III"/>
    <property type="match status" value="1"/>
</dbReference>
<dbReference type="CDD" id="cd00063">
    <property type="entry name" value="FN3"/>
    <property type="match status" value="2"/>
</dbReference>
<feature type="domain" description="Fibronectin type-III" evidence="8">
    <location>
        <begin position="739"/>
        <end position="838"/>
    </location>
</feature>
<dbReference type="PANTHER" id="PTHR44170:SF6">
    <property type="entry name" value="CONTACTIN"/>
    <property type="match status" value="1"/>
</dbReference>
<protein>
    <submittedName>
        <fullName evidence="9">Contactin</fullName>
    </submittedName>
</protein>
<evidence type="ECO:0000313" key="9">
    <source>
        <dbReference type="EMBL" id="KFM77954.1"/>
    </source>
</evidence>
<accession>A0A087UKR5</accession>
<dbReference type="InterPro" id="IPR003599">
    <property type="entry name" value="Ig_sub"/>
</dbReference>
<dbReference type="FunFam" id="2.60.40.10:FF:000035">
    <property type="entry name" value="Contactin 1"/>
    <property type="match status" value="1"/>
</dbReference>
<dbReference type="FunFam" id="2.60.40.10:FF:000004">
    <property type="entry name" value="DCC isoform 1"/>
    <property type="match status" value="2"/>
</dbReference>
<keyword evidence="3" id="KW-0472">Membrane</keyword>
<keyword evidence="2" id="KW-0677">Repeat</keyword>
<dbReference type="InterPro" id="IPR007110">
    <property type="entry name" value="Ig-like_dom"/>
</dbReference>
<dbReference type="InterPro" id="IPR036179">
    <property type="entry name" value="Ig-like_dom_sf"/>
</dbReference>
<dbReference type="FunFam" id="2.60.40.10:FF:000064">
    <property type="entry name" value="Contactin 1"/>
    <property type="match status" value="1"/>
</dbReference>